<keyword evidence="7" id="KW-1185">Reference proteome</keyword>
<dbReference type="AlphaFoldDB" id="A0A1I0DHD8"/>
<dbReference type="RefSeq" id="WP_093320451.1">
    <property type="nucleotide sequence ID" value="NZ_FOHV01000016.1"/>
</dbReference>
<comment type="subcellular location">
    <subcellularLocation>
        <location evidence="1">Membrane</location>
    </subcellularLocation>
</comment>
<dbReference type="InterPro" id="IPR001129">
    <property type="entry name" value="Membr-assoc_MAPEG"/>
</dbReference>
<dbReference type="SUPFAM" id="SSF161084">
    <property type="entry name" value="MAPEG domain-like"/>
    <property type="match status" value="1"/>
</dbReference>
<dbReference type="EMBL" id="FOHV01000016">
    <property type="protein sequence ID" value="SET31781.1"/>
    <property type="molecule type" value="Genomic_DNA"/>
</dbReference>
<dbReference type="Gene3D" id="1.20.120.550">
    <property type="entry name" value="Membrane associated eicosanoid/glutathione metabolism-like domain"/>
    <property type="match status" value="1"/>
</dbReference>
<evidence type="ECO:0000256" key="1">
    <source>
        <dbReference type="ARBA" id="ARBA00004370"/>
    </source>
</evidence>
<feature type="transmembrane region" description="Helical" evidence="5">
    <location>
        <begin position="69"/>
        <end position="90"/>
    </location>
</feature>
<sequence length="134" mass="15626">MLSALYVAITALLILKLAYDVIKLRTQYGVWHGDGGFYELQIALRIYRYAVEYMPIACLLMLMMEMNGAVNWMLHVSGISLIAGRLMHAYGLKQHDFYFRKLGMTLTFSSLLIMIIFNLYYLPWDMLYPSEYTN</sequence>
<dbReference type="PANTHER" id="PTHR35814:SF1">
    <property type="entry name" value="GLUTATHIONE S-TRANSFERASE-RELATED"/>
    <property type="match status" value="1"/>
</dbReference>
<evidence type="ECO:0000256" key="3">
    <source>
        <dbReference type="ARBA" id="ARBA00022989"/>
    </source>
</evidence>
<evidence type="ECO:0000256" key="2">
    <source>
        <dbReference type="ARBA" id="ARBA00022692"/>
    </source>
</evidence>
<dbReference type="OrthoDB" id="8537976at2"/>
<evidence type="ECO:0000256" key="4">
    <source>
        <dbReference type="ARBA" id="ARBA00023136"/>
    </source>
</evidence>
<dbReference type="Pfam" id="PF01124">
    <property type="entry name" value="MAPEG"/>
    <property type="match status" value="1"/>
</dbReference>
<dbReference type="Proteomes" id="UP000242642">
    <property type="component" value="Unassembled WGS sequence"/>
</dbReference>
<keyword evidence="3 5" id="KW-1133">Transmembrane helix</keyword>
<accession>A0A1I0DHD8</accession>
<dbReference type="STRING" id="1123402.SAMN02583745_01992"/>
<evidence type="ECO:0000313" key="7">
    <source>
        <dbReference type="Proteomes" id="UP000242642"/>
    </source>
</evidence>
<evidence type="ECO:0000313" key="6">
    <source>
        <dbReference type="EMBL" id="SET31781.1"/>
    </source>
</evidence>
<feature type="transmembrane region" description="Helical" evidence="5">
    <location>
        <begin position="102"/>
        <end position="122"/>
    </location>
</feature>
<dbReference type="GO" id="GO:0016020">
    <property type="term" value="C:membrane"/>
    <property type="evidence" value="ECO:0007669"/>
    <property type="project" value="UniProtKB-SubCell"/>
</dbReference>
<name>A0A1I0DHD8_9GAMM</name>
<dbReference type="PANTHER" id="PTHR35814">
    <property type="match status" value="1"/>
</dbReference>
<organism evidence="6 7">
    <name type="scientific">Thorsellia anophelis DSM 18579</name>
    <dbReference type="NCBI Taxonomy" id="1123402"/>
    <lineage>
        <taxon>Bacteria</taxon>
        <taxon>Pseudomonadati</taxon>
        <taxon>Pseudomonadota</taxon>
        <taxon>Gammaproteobacteria</taxon>
        <taxon>Enterobacterales</taxon>
        <taxon>Thorselliaceae</taxon>
        <taxon>Thorsellia</taxon>
    </lineage>
</organism>
<keyword evidence="4 5" id="KW-0472">Membrane</keyword>
<protein>
    <recommendedName>
        <fullName evidence="8">MAPEG family protein</fullName>
    </recommendedName>
</protein>
<dbReference type="InterPro" id="IPR023352">
    <property type="entry name" value="MAPEG-like_dom_sf"/>
</dbReference>
<reference evidence="7" key="1">
    <citation type="submission" date="2016-10" db="EMBL/GenBank/DDBJ databases">
        <authorList>
            <person name="Varghese N."/>
            <person name="Submissions S."/>
        </authorList>
    </citation>
    <scope>NUCLEOTIDE SEQUENCE [LARGE SCALE GENOMIC DNA]</scope>
    <source>
        <strain evidence="7">DSM 18579</strain>
    </source>
</reference>
<proteinExistence type="predicted"/>
<keyword evidence="2 5" id="KW-0812">Transmembrane</keyword>
<evidence type="ECO:0000256" key="5">
    <source>
        <dbReference type="SAM" id="Phobius"/>
    </source>
</evidence>
<evidence type="ECO:0008006" key="8">
    <source>
        <dbReference type="Google" id="ProtNLM"/>
    </source>
</evidence>
<gene>
    <name evidence="6" type="ORF">SAMN02583745_01992</name>
</gene>